<name>A0A947DJ74_9CYAN</name>
<protein>
    <submittedName>
        <fullName evidence="1">SRPBCC family protein</fullName>
    </submittedName>
</protein>
<dbReference type="AlphaFoldDB" id="A0A947DJ74"/>
<accession>A0A947DJ74</accession>
<dbReference type="CDD" id="cd07818">
    <property type="entry name" value="SRPBCC_1"/>
    <property type="match status" value="1"/>
</dbReference>
<dbReference type="Pfam" id="PF10604">
    <property type="entry name" value="Polyketide_cyc2"/>
    <property type="match status" value="1"/>
</dbReference>
<evidence type="ECO:0000313" key="1">
    <source>
        <dbReference type="EMBL" id="MBT9318005.1"/>
    </source>
</evidence>
<sequence length="178" mass="19362">MFLKVIGGLVSFVLIAFVAGFALPSQVHVERSLLISAPPTKIFPLISDLNQWDAWSPWAEMDPDAEMTISGTGVGQTMQWHSEDPQVGDGSQEIIALESPNYVSSHLDFGDQGMADAMLKLAPQDEGTLVSWTLDSDMRAGVPTLMQPISTYFGFMMDSMIGTEYEKGLSNLKALAES</sequence>
<dbReference type="Gene3D" id="3.30.530.20">
    <property type="match status" value="1"/>
</dbReference>
<dbReference type="InterPro" id="IPR019587">
    <property type="entry name" value="Polyketide_cyclase/dehydratase"/>
</dbReference>
<reference evidence="1" key="1">
    <citation type="submission" date="2020-11" db="EMBL/GenBank/DDBJ databases">
        <authorList>
            <person name="Konstantinou D."/>
            <person name="Gkelis S."/>
            <person name="Popin R."/>
            <person name="Fewer D."/>
            <person name="Sivonen K."/>
        </authorList>
    </citation>
    <scope>NUCLEOTIDE SEQUENCE</scope>
    <source>
        <strain evidence="1">TAU-MAC 1115</strain>
    </source>
</reference>
<evidence type="ECO:0000313" key="2">
    <source>
        <dbReference type="Proteomes" id="UP000717364"/>
    </source>
</evidence>
<organism evidence="1 2">
    <name type="scientific">Leptothoe spongobia TAU-MAC 1115</name>
    <dbReference type="NCBI Taxonomy" id="1967444"/>
    <lineage>
        <taxon>Bacteria</taxon>
        <taxon>Bacillati</taxon>
        <taxon>Cyanobacteriota</taxon>
        <taxon>Cyanophyceae</taxon>
        <taxon>Nodosilineales</taxon>
        <taxon>Cymatolegaceae</taxon>
        <taxon>Leptothoe</taxon>
        <taxon>Leptothoe spongobia</taxon>
    </lineage>
</organism>
<dbReference type="SUPFAM" id="SSF55961">
    <property type="entry name" value="Bet v1-like"/>
    <property type="match status" value="1"/>
</dbReference>
<dbReference type="EMBL" id="JADOES010000072">
    <property type="protein sequence ID" value="MBT9318005.1"/>
    <property type="molecule type" value="Genomic_DNA"/>
</dbReference>
<gene>
    <name evidence="1" type="ORF">IXB50_21555</name>
</gene>
<proteinExistence type="predicted"/>
<dbReference type="InterPro" id="IPR023393">
    <property type="entry name" value="START-like_dom_sf"/>
</dbReference>
<reference evidence="1" key="2">
    <citation type="journal article" date="2021" name="Mar. Drugs">
        <title>Genome Reduction and Secondary Metabolism of the Marine Sponge-Associated Cyanobacterium Leptothoe.</title>
        <authorList>
            <person name="Konstantinou D."/>
            <person name="Popin R.V."/>
            <person name="Fewer D.P."/>
            <person name="Sivonen K."/>
            <person name="Gkelis S."/>
        </authorList>
    </citation>
    <scope>NUCLEOTIDE SEQUENCE</scope>
    <source>
        <strain evidence="1">TAU-MAC 1115</strain>
    </source>
</reference>
<dbReference type="Proteomes" id="UP000717364">
    <property type="component" value="Unassembled WGS sequence"/>
</dbReference>
<keyword evidence="2" id="KW-1185">Reference proteome</keyword>
<comment type="caution">
    <text evidence="1">The sequence shown here is derived from an EMBL/GenBank/DDBJ whole genome shotgun (WGS) entry which is preliminary data.</text>
</comment>